<keyword evidence="2" id="KW-1185">Reference proteome</keyword>
<evidence type="ECO:0000313" key="1">
    <source>
        <dbReference type="EMBL" id="KAJ7626223.1"/>
    </source>
</evidence>
<sequence>MPAVREGKDPLVACPSTDVDGNLPTQFNRLKKDRKTMSAPLRKKFTNTPVSRLFERDPRQWRNHPLPGNPLQQHDLIHVRNVPSLSSKSFHLAIALLNSRDIFVHTHSGMQSRIIDFGERKRQPEPVAKTTKLNGVGATWADPAISDRIVPGFACLSFAATRSGRRKAQA</sequence>
<accession>A0AAD7BNR5</accession>
<name>A0AAD7BNR5_MYCRO</name>
<gene>
    <name evidence="1" type="ORF">B0H17DRAFT_1151086</name>
</gene>
<protein>
    <submittedName>
        <fullName evidence="1">Uncharacterized protein</fullName>
    </submittedName>
</protein>
<comment type="caution">
    <text evidence="1">The sequence shown here is derived from an EMBL/GenBank/DDBJ whole genome shotgun (WGS) entry which is preliminary data.</text>
</comment>
<proteinExistence type="predicted"/>
<reference evidence="1" key="1">
    <citation type="submission" date="2023-03" db="EMBL/GenBank/DDBJ databases">
        <title>Massive genome expansion in bonnet fungi (Mycena s.s.) driven by repeated elements and novel gene families across ecological guilds.</title>
        <authorList>
            <consortium name="Lawrence Berkeley National Laboratory"/>
            <person name="Harder C.B."/>
            <person name="Miyauchi S."/>
            <person name="Viragh M."/>
            <person name="Kuo A."/>
            <person name="Thoen E."/>
            <person name="Andreopoulos B."/>
            <person name="Lu D."/>
            <person name="Skrede I."/>
            <person name="Drula E."/>
            <person name="Henrissat B."/>
            <person name="Morin E."/>
            <person name="Kohler A."/>
            <person name="Barry K."/>
            <person name="LaButti K."/>
            <person name="Morin E."/>
            <person name="Salamov A."/>
            <person name="Lipzen A."/>
            <person name="Mereny Z."/>
            <person name="Hegedus B."/>
            <person name="Baldrian P."/>
            <person name="Stursova M."/>
            <person name="Weitz H."/>
            <person name="Taylor A."/>
            <person name="Grigoriev I.V."/>
            <person name="Nagy L.G."/>
            <person name="Martin F."/>
            <person name="Kauserud H."/>
        </authorList>
    </citation>
    <scope>NUCLEOTIDE SEQUENCE</scope>
    <source>
        <strain evidence="1">CBHHK067</strain>
    </source>
</reference>
<dbReference type="EMBL" id="JARKIE010000590">
    <property type="protein sequence ID" value="KAJ7626223.1"/>
    <property type="molecule type" value="Genomic_DNA"/>
</dbReference>
<organism evidence="1 2">
    <name type="scientific">Mycena rosella</name>
    <name type="common">Pink bonnet</name>
    <name type="synonym">Agaricus rosellus</name>
    <dbReference type="NCBI Taxonomy" id="1033263"/>
    <lineage>
        <taxon>Eukaryota</taxon>
        <taxon>Fungi</taxon>
        <taxon>Dikarya</taxon>
        <taxon>Basidiomycota</taxon>
        <taxon>Agaricomycotina</taxon>
        <taxon>Agaricomycetes</taxon>
        <taxon>Agaricomycetidae</taxon>
        <taxon>Agaricales</taxon>
        <taxon>Marasmiineae</taxon>
        <taxon>Mycenaceae</taxon>
        <taxon>Mycena</taxon>
    </lineage>
</organism>
<dbReference type="Proteomes" id="UP001221757">
    <property type="component" value="Unassembled WGS sequence"/>
</dbReference>
<dbReference type="AlphaFoldDB" id="A0AAD7BNR5"/>
<evidence type="ECO:0000313" key="2">
    <source>
        <dbReference type="Proteomes" id="UP001221757"/>
    </source>
</evidence>